<protein>
    <recommendedName>
        <fullName evidence="2">Cobalamin-independent methionine synthase MetE C-terminal/archaeal domain-containing protein</fullName>
    </recommendedName>
</protein>
<dbReference type="KEGG" id="ebm:SG0102_04910"/>
<dbReference type="Pfam" id="PF01717">
    <property type="entry name" value="Meth_synt_2"/>
    <property type="match status" value="1"/>
</dbReference>
<dbReference type="PANTHER" id="PTHR43844">
    <property type="entry name" value="METHIONINE SYNTHASE"/>
    <property type="match status" value="1"/>
</dbReference>
<dbReference type="OrthoDB" id="6430685at2"/>
<organism evidence="3 4">
    <name type="scientific">Intestinibaculum porci</name>
    <dbReference type="NCBI Taxonomy" id="2487118"/>
    <lineage>
        <taxon>Bacteria</taxon>
        <taxon>Bacillati</taxon>
        <taxon>Bacillota</taxon>
        <taxon>Erysipelotrichia</taxon>
        <taxon>Erysipelotrichales</taxon>
        <taxon>Erysipelotrichaceae</taxon>
        <taxon>Intestinibaculum</taxon>
    </lineage>
</organism>
<evidence type="ECO:0000259" key="2">
    <source>
        <dbReference type="Pfam" id="PF01717"/>
    </source>
</evidence>
<dbReference type="GO" id="GO:0003871">
    <property type="term" value="F:5-methyltetrahydropteroyltriglutamate-homocysteine S-methyltransferase activity"/>
    <property type="evidence" value="ECO:0007669"/>
    <property type="project" value="InterPro"/>
</dbReference>
<dbReference type="GO" id="GO:0008270">
    <property type="term" value="F:zinc ion binding"/>
    <property type="evidence" value="ECO:0007669"/>
    <property type="project" value="InterPro"/>
</dbReference>
<dbReference type="Gene3D" id="3.20.20.210">
    <property type="match status" value="1"/>
</dbReference>
<name>A0A3G9J308_9FIRM</name>
<dbReference type="SUPFAM" id="SSF51726">
    <property type="entry name" value="UROD/MetE-like"/>
    <property type="match status" value="1"/>
</dbReference>
<proteinExistence type="predicted"/>
<keyword evidence="4" id="KW-1185">Reference proteome</keyword>
<dbReference type="PANTHER" id="PTHR43844:SF1">
    <property type="entry name" value="METHIONINE SYNTHASE"/>
    <property type="match status" value="1"/>
</dbReference>
<dbReference type="AlphaFoldDB" id="A0A3G9J308"/>
<dbReference type="InterPro" id="IPR002629">
    <property type="entry name" value="Met_Synth_C/arc"/>
</dbReference>
<evidence type="ECO:0000313" key="4">
    <source>
        <dbReference type="Proteomes" id="UP000268059"/>
    </source>
</evidence>
<sequence>MSQYYKYDFVGSFLRPAYLRKARAAYNNGELSYEELKLQEDNAIRDLVAKEKAAGYHVITDGEFRRATWHLDFIWNFNGINHQIERGNETFNGEVAIIDSVHIDGKISVDHHPFVDHFKFVQALCDEQTQAKQTIPAPGQFYAIFTGQDEIENTKQYYPDLEDLRQDIINGYTKVIEDLYEAGCRIVQFDDCTWGGFVNPQIASSLTGLSQEELPAYMDTLIDINNAVIDQAPDDLTINTHICRGNYHSTYFSSGAYDAVAPYVFAKQHVDGFYLEFDDERSGGFTPLRYIPKDKHVVLGLITTKSPFLENEEKVIQRLTQASEYVDPDRLSLSPQCGFASCEIGNKLSEAQQWKKLELVKEIASKAF</sequence>
<reference evidence="3 4" key="1">
    <citation type="submission" date="2018-11" db="EMBL/GenBank/DDBJ databases">
        <title>Novel Erysipelotrichaceae bacterium isolated from small intestine of a swine.</title>
        <authorList>
            <person name="Kim J.S."/>
            <person name="Choe H."/>
            <person name="Lee Y.R."/>
            <person name="Kim K.M."/>
            <person name="Park D.S."/>
        </authorList>
    </citation>
    <scope>NUCLEOTIDE SEQUENCE [LARGE SCALE GENOMIC DNA]</scope>
    <source>
        <strain evidence="3 4">SG0102</strain>
    </source>
</reference>
<feature type="coiled-coil region" evidence="1">
    <location>
        <begin position="19"/>
        <end position="53"/>
    </location>
</feature>
<accession>A0A3G9J308</accession>
<dbReference type="EMBL" id="AP019309">
    <property type="protein sequence ID" value="BBH25557.1"/>
    <property type="molecule type" value="Genomic_DNA"/>
</dbReference>
<evidence type="ECO:0000256" key="1">
    <source>
        <dbReference type="SAM" id="Coils"/>
    </source>
</evidence>
<dbReference type="InParanoid" id="A0A3G9J308"/>
<dbReference type="Proteomes" id="UP000268059">
    <property type="component" value="Chromosome"/>
</dbReference>
<dbReference type="RefSeq" id="WP_125118494.1">
    <property type="nucleotide sequence ID" value="NZ_AP019309.1"/>
</dbReference>
<feature type="domain" description="Cobalamin-independent methionine synthase MetE C-terminal/archaeal" evidence="2">
    <location>
        <begin position="10"/>
        <end position="342"/>
    </location>
</feature>
<dbReference type="NCBIfam" id="NF005085">
    <property type="entry name" value="PRK06520.1"/>
    <property type="match status" value="1"/>
</dbReference>
<dbReference type="InterPro" id="IPR038071">
    <property type="entry name" value="UROD/MetE-like_sf"/>
</dbReference>
<dbReference type="GO" id="GO:0009086">
    <property type="term" value="P:methionine biosynthetic process"/>
    <property type="evidence" value="ECO:0007669"/>
    <property type="project" value="InterPro"/>
</dbReference>
<gene>
    <name evidence="3" type="primary">yxjG</name>
    <name evidence="3" type="ORF">SG0102_04910</name>
</gene>
<dbReference type="CDD" id="cd03311">
    <property type="entry name" value="CIMS_C_terminal_like"/>
    <property type="match status" value="1"/>
</dbReference>
<evidence type="ECO:0000313" key="3">
    <source>
        <dbReference type="EMBL" id="BBH25557.1"/>
    </source>
</evidence>
<keyword evidence="1" id="KW-0175">Coiled coil</keyword>